<keyword evidence="6" id="KW-0574">Periplasm</keyword>
<evidence type="ECO:0000256" key="8">
    <source>
        <dbReference type="ARBA" id="ARBA00023316"/>
    </source>
</evidence>
<evidence type="ECO:0000259" key="12">
    <source>
        <dbReference type="PROSITE" id="PS51782"/>
    </source>
</evidence>
<dbReference type="EC" id="3.5.1.28" evidence="4"/>
<dbReference type="GO" id="GO:0008745">
    <property type="term" value="F:N-acetylmuramoyl-L-alanine amidase activity"/>
    <property type="evidence" value="ECO:0007669"/>
    <property type="project" value="UniProtKB-EC"/>
</dbReference>
<dbReference type="SMART" id="SM00257">
    <property type="entry name" value="LysM"/>
    <property type="match status" value="1"/>
</dbReference>
<evidence type="ECO:0000313" key="13">
    <source>
        <dbReference type="EMBL" id="TCV91409.1"/>
    </source>
</evidence>
<dbReference type="InterPro" id="IPR050695">
    <property type="entry name" value="N-acetylmuramoyl_amidase_3"/>
</dbReference>
<dbReference type="InterPro" id="IPR002508">
    <property type="entry name" value="MurNAc-LAA_cat"/>
</dbReference>
<feature type="compositionally biased region" description="Low complexity" evidence="10">
    <location>
        <begin position="431"/>
        <end position="444"/>
    </location>
</feature>
<feature type="chain" id="PRO_5020708522" description="N-acetylmuramoyl-L-alanine amidase AmiC" evidence="11">
    <location>
        <begin position="28"/>
        <end position="574"/>
    </location>
</feature>
<dbReference type="PANTHER" id="PTHR30404">
    <property type="entry name" value="N-ACETYLMURAMOYL-L-ALANINE AMIDASE"/>
    <property type="match status" value="1"/>
</dbReference>
<keyword evidence="14" id="KW-1185">Reference proteome</keyword>
<evidence type="ECO:0000256" key="5">
    <source>
        <dbReference type="ARBA" id="ARBA00022729"/>
    </source>
</evidence>
<accession>A0A4V2W3C7</accession>
<dbReference type="SUPFAM" id="SSF53187">
    <property type="entry name" value="Zn-dependent exopeptidases"/>
    <property type="match status" value="1"/>
</dbReference>
<protein>
    <recommendedName>
        <fullName evidence="9">N-acetylmuramoyl-L-alanine amidase AmiC</fullName>
        <ecNumber evidence="4">3.5.1.28</ecNumber>
    </recommendedName>
</protein>
<evidence type="ECO:0000256" key="10">
    <source>
        <dbReference type="SAM" id="MobiDB-lite"/>
    </source>
</evidence>
<evidence type="ECO:0000256" key="3">
    <source>
        <dbReference type="ARBA" id="ARBA00010860"/>
    </source>
</evidence>
<comment type="similarity">
    <text evidence="3">Belongs to the N-acetylmuramoyl-L-alanine amidase 3 family.</text>
</comment>
<keyword evidence="7" id="KW-0378">Hydrolase</keyword>
<keyword evidence="8" id="KW-0961">Cell wall biogenesis/degradation</keyword>
<dbReference type="InterPro" id="IPR021731">
    <property type="entry name" value="AMIN_dom"/>
</dbReference>
<dbReference type="Gene3D" id="3.40.630.40">
    <property type="entry name" value="Zn-dependent exopeptidases"/>
    <property type="match status" value="1"/>
</dbReference>
<dbReference type="InterPro" id="IPR018392">
    <property type="entry name" value="LysM"/>
</dbReference>
<dbReference type="Gene3D" id="2.60.40.3500">
    <property type="match status" value="1"/>
</dbReference>
<feature type="signal peptide" evidence="11">
    <location>
        <begin position="1"/>
        <end position="27"/>
    </location>
</feature>
<organism evidence="13 14">
    <name type="scientific">Luteibacter rhizovicinus</name>
    <dbReference type="NCBI Taxonomy" id="242606"/>
    <lineage>
        <taxon>Bacteria</taxon>
        <taxon>Pseudomonadati</taxon>
        <taxon>Pseudomonadota</taxon>
        <taxon>Gammaproteobacteria</taxon>
        <taxon>Lysobacterales</taxon>
        <taxon>Rhodanobacteraceae</taxon>
        <taxon>Luteibacter</taxon>
    </lineage>
</organism>
<dbReference type="GO" id="GO:0030288">
    <property type="term" value="C:outer membrane-bounded periplasmic space"/>
    <property type="evidence" value="ECO:0007669"/>
    <property type="project" value="TreeGrafter"/>
</dbReference>
<dbReference type="InterPro" id="IPR036779">
    <property type="entry name" value="LysM_dom_sf"/>
</dbReference>
<dbReference type="Pfam" id="PF11741">
    <property type="entry name" value="AMIN"/>
    <property type="match status" value="1"/>
</dbReference>
<dbReference type="CDD" id="cd00118">
    <property type="entry name" value="LysM"/>
    <property type="match status" value="1"/>
</dbReference>
<dbReference type="AlphaFoldDB" id="A0A4V2W3C7"/>
<comment type="caution">
    <text evidence="13">The sequence shown here is derived from an EMBL/GenBank/DDBJ whole genome shotgun (WGS) entry which is preliminary data.</text>
</comment>
<evidence type="ECO:0000256" key="4">
    <source>
        <dbReference type="ARBA" id="ARBA00011901"/>
    </source>
</evidence>
<gene>
    <name evidence="13" type="ORF">EC912_1112</name>
</gene>
<dbReference type="GO" id="GO:0009253">
    <property type="term" value="P:peptidoglycan catabolic process"/>
    <property type="evidence" value="ECO:0007669"/>
    <property type="project" value="InterPro"/>
</dbReference>
<comment type="catalytic activity">
    <reaction evidence="1">
        <text>Hydrolyzes the link between N-acetylmuramoyl residues and L-amino acid residues in certain cell-wall glycopeptides.</text>
        <dbReference type="EC" id="3.5.1.28"/>
    </reaction>
</comment>
<dbReference type="PROSITE" id="PS51782">
    <property type="entry name" value="LYSM"/>
    <property type="match status" value="1"/>
</dbReference>
<evidence type="ECO:0000256" key="6">
    <source>
        <dbReference type="ARBA" id="ARBA00022764"/>
    </source>
</evidence>
<dbReference type="Pfam" id="PF01520">
    <property type="entry name" value="Amidase_3"/>
    <property type="match status" value="1"/>
</dbReference>
<feature type="region of interest" description="Disordered" evidence="10">
    <location>
        <begin position="431"/>
        <end position="503"/>
    </location>
</feature>
<dbReference type="Pfam" id="PF01476">
    <property type="entry name" value="LysM"/>
    <property type="match status" value="1"/>
</dbReference>
<dbReference type="Gene3D" id="3.10.350.10">
    <property type="entry name" value="LysM domain"/>
    <property type="match status" value="1"/>
</dbReference>
<evidence type="ECO:0000313" key="14">
    <source>
        <dbReference type="Proteomes" id="UP000295645"/>
    </source>
</evidence>
<evidence type="ECO:0000256" key="11">
    <source>
        <dbReference type="SAM" id="SignalP"/>
    </source>
</evidence>
<sequence>MRGISFKHGLLVLATTVATTTASLADAADMKAARVWAGPEYTRVVFDLSGPVVYKLSQGDTPGSVVLDLDKSAVDGDFAVPGGQGLFKSMRTERQGGRARVVATVDPKAKPKSFLLKPAGDYGYRLVLDLYPGNGSDPGDEVASDDGAAPASAQATATVSVPSTKSSRSRRGQSAAPPMLPGGDRKVVVAIDAGHGGEDPGARGPTGLREKDVTLQVARELTDQINRQPGMQAVLTRNGDYFIPLKRRYQIAREHNADMFVSIHADAFKNSDAKGSSVWVLSPRGKTSEAARWLADRENRADLVGGVSLDDKDDTLAAVLLDLQQGYAMQASESIAGNVLKALGGLGPTHRGYVERANFVVLRSPDVPSILVETAFITNPNEERRLRDDSHRRQLASAVLGGVRNYFEAMPPPGTWFAAQAARRNGTSVASAPVSAPAAPVVASNDDDAADTAKTVAKTPPPRQVVATARSPSRETPPRKPPAPEVSATKPDAAGNKRAPSNEITVVAKVDPPPAPPKTARADENVRDLHRVNRGETLTGIAQQYGVSINALKTANNMSDNNVRIGAVLAIPSG</sequence>
<dbReference type="EMBL" id="SMCS01000011">
    <property type="protein sequence ID" value="TCV91409.1"/>
    <property type="molecule type" value="Genomic_DNA"/>
</dbReference>
<evidence type="ECO:0000256" key="9">
    <source>
        <dbReference type="ARBA" id="ARBA00074581"/>
    </source>
</evidence>
<keyword evidence="5 11" id="KW-0732">Signal</keyword>
<evidence type="ECO:0000256" key="2">
    <source>
        <dbReference type="ARBA" id="ARBA00004418"/>
    </source>
</evidence>
<proteinExistence type="inferred from homology"/>
<dbReference type="Proteomes" id="UP000295645">
    <property type="component" value="Unassembled WGS sequence"/>
</dbReference>
<evidence type="ECO:0000256" key="1">
    <source>
        <dbReference type="ARBA" id="ARBA00001561"/>
    </source>
</evidence>
<reference evidence="13 14" key="1">
    <citation type="submission" date="2019-03" db="EMBL/GenBank/DDBJ databases">
        <title>Above-ground endophytic microbial communities from plants in different locations in the United States.</title>
        <authorList>
            <person name="Frank C."/>
        </authorList>
    </citation>
    <scope>NUCLEOTIDE SEQUENCE [LARGE SCALE GENOMIC DNA]</scope>
    <source>
        <strain evidence="13 14">LP_13_YM</strain>
    </source>
</reference>
<feature type="region of interest" description="Disordered" evidence="10">
    <location>
        <begin position="136"/>
        <end position="185"/>
    </location>
</feature>
<dbReference type="FunFam" id="3.40.630.40:FF:000001">
    <property type="entry name" value="N-acetylmuramoyl-L-alanine amidase"/>
    <property type="match status" value="1"/>
</dbReference>
<dbReference type="RefSeq" id="WP_428993111.1">
    <property type="nucleotide sequence ID" value="NZ_SMCS01000011.1"/>
</dbReference>
<comment type="subcellular location">
    <subcellularLocation>
        <location evidence="2">Periplasm</location>
    </subcellularLocation>
</comment>
<dbReference type="GO" id="GO:0071555">
    <property type="term" value="P:cell wall organization"/>
    <property type="evidence" value="ECO:0007669"/>
    <property type="project" value="UniProtKB-KW"/>
</dbReference>
<dbReference type="SUPFAM" id="SSF54106">
    <property type="entry name" value="LysM domain"/>
    <property type="match status" value="1"/>
</dbReference>
<evidence type="ECO:0000256" key="7">
    <source>
        <dbReference type="ARBA" id="ARBA00022801"/>
    </source>
</evidence>
<dbReference type="CDD" id="cd02696">
    <property type="entry name" value="MurNAc-LAA"/>
    <property type="match status" value="1"/>
</dbReference>
<feature type="domain" description="LysM" evidence="12">
    <location>
        <begin position="528"/>
        <end position="571"/>
    </location>
</feature>
<feature type="compositionally biased region" description="Low complexity" evidence="10">
    <location>
        <begin position="145"/>
        <end position="164"/>
    </location>
</feature>
<dbReference type="PANTHER" id="PTHR30404:SF0">
    <property type="entry name" value="N-ACETYLMURAMOYL-L-ALANINE AMIDASE AMIC"/>
    <property type="match status" value="1"/>
</dbReference>
<dbReference type="SMART" id="SM00646">
    <property type="entry name" value="Ami_3"/>
    <property type="match status" value="1"/>
</dbReference>
<name>A0A4V2W3C7_9GAMM</name>